<organism evidence="5 6">
    <name type="scientific">Bermanella marisrubri</name>
    <dbReference type="NCBI Taxonomy" id="207949"/>
    <lineage>
        <taxon>Bacteria</taxon>
        <taxon>Pseudomonadati</taxon>
        <taxon>Pseudomonadota</taxon>
        <taxon>Gammaproteobacteria</taxon>
        <taxon>Oceanospirillales</taxon>
        <taxon>Oceanospirillaceae</taxon>
        <taxon>Bermanella</taxon>
    </lineage>
</organism>
<feature type="domain" description="CBS" evidence="4">
    <location>
        <begin position="75"/>
        <end position="131"/>
    </location>
</feature>
<dbReference type="OrthoDB" id="5801368at2"/>
<feature type="compositionally biased region" description="Polar residues" evidence="3">
    <location>
        <begin position="28"/>
        <end position="44"/>
    </location>
</feature>
<dbReference type="SUPFAM" id="SSF54631">
    <property type="entry name" value="CBS-domain pair"/>
    <property type="match status" value="1"/>
</dbReference>
<feature type="compositionally biased region" description="Basic and acidic residues" evidence="3">
    <location>
        <begin position="45"/>
        <end position="67"/>
    </location>
</feature>
<sequence>MPFIFIDNGSPSIRQYDTPKNKGVNPVEASQRTQAVGQESQNPQRQKDVAQYKQAESQHREEQHPKPVELAREIMSQPVVYLNQETLDLDDAEQTLRERKISHLPICQNGKLVGITTNIQILRYRLKYETNWYHTKVFAAKPDTDIHQCAHVMFDEHIGCLPIVDNQQNLVGLITRSDLLRVASQYGPLEFWA</sequence>
<reference evidence="5 6" key="1">
    <citation type="submission" date="2006-03" db="EMBL/GenBank/DDBJ databases">
        <authorList>
            <person name="Pinhassi J."/>
            <person name="Pedros-Alio C."/>
            <person name="Ferriera S."/>
            <person name="Johnson J."/>
            <person name="Kravitz S."/>
            <person name="Halpern A."/>
            <person name="Remington K."/>
            <person name="Beeson K."/>
            <person name="Tran B."/>
            <person name="Rogers Y.-H."/>
            <person name="Friedman R."/>
            <person name="Venter J.C."/>
        </authorList>
    </citation>
    <scope>NUCLEOTIDE SEQUENCE [LARGE SCALE GENOMIC DNA]</scope>
    <source>
        <strain evidence="5 6">RED65</strain>
    </source>
</reference>
<dbReference type="PANTHER" id="PTHR43080:SF2">
    <property type="entry name" value="CBS DOMAIN-CONTAINING PROTEIN"/>
    <property type="match status" value="1"/>
</dbReference>
<keyword evidence="6" id="KW-1185">Reference proteome</keyword>
<protein>
    <recommendedName>
        <fullName evidence="4">CBS domain-containing protein</fullName>
    </recommendedName>
</protein>
<gene>
    <name evidence="5" type="ORF">RED65_07939</name>
</gene>
<dbReference type="STRING" id="207949.RED65_07939"/>
<evidence type="ECO:0000259" key="4">
    <source>
        <dbReference type="PROSITE" id="PS51371"/>
    </source>
</evidence>
<dbReference type="SMART" id="SM00116">
    <property type="entry name" value="CBS"/>
    <property type="match status" value="2"/>
</dbReference>
<dbReference type="InterPro" id="IPR000644">
    <property type="entry name" value="CBS_dom"/>
</dbReference>
<dbReference type="InterPro" id="IPR051257">
    <property type="entry name" value="Diverse_CBS-Domain"/>
</dbReference>
<feature type="region of interest" description="Disordered" evidence="3">
    <location>
        <begin position="7"/>
        <end position="67"/>
    </location>
</feature>
<evidence type="ECO:0000256" key="3">
    <source>
        <dbReference type="SAM" id="MobiDB-lite"/>
    </source>
</evidence>
<dbReference type="Pfam" id="PF00571">
    <property type="entry name" value="CBS"/>
    <property type="match status" value="2"/>
</dbReference>
<dbReference type="Gene3D" id="3.10.580.10">
    <property type="entry name" value="CBS-domain"/>
    <property type="match status" value="2"/>
</dbReference>
<keyword evidence="1 2" id="KW-0129">CBS domain</keyword>
<comment type="caution">
    <text evidence="5">The sequence shown here is derived from an EMBL/GenBank/DDBJ whole genome shotgun (WGS) entry which is preliminary data.</text>
</comment>
<feature type="domain" description="CBS" evidence="4">
    <location>
        <begin position="133"/>
        <end position="191"/>
    </location>
</feature>
<proteinExistence type="predicted"/>
<evidence type="ECO:0000256" key="2">
    <source>
        <dbReference type="PROSITE-ProRule" id="PRU00703"/>
    </source>
</evidence>
<dbReference type="RefSeq" id="WP_007018824.1">
    <property type="nucleotide sequence ID" value="NZ_CH724119.1"/>
</dbReference>
<evidence type="ECO:0000256" key="1">
    <source>
        <dbReference type="ARBA" id="ARBA00023122"/>
    </source>
</evidence>
<dbReference type="Proteomes" id="UP000004263">
    <property type="component" value="Unassembled WGS sequence"/>
</dbReference>
<name>Q1N0B4_9GAMM</name>
<dbReference type="PANTHER" id="PTHR43080">
    <property type="entry name" value="CBS DOMAIN-CONTAINING PROTEIN CBSX3, MITOCHONDRIAL"/>
    <property type="match status" value="1"/>
</dbReference>
<dbReference type="PROSITE" id="PS51371">
    <property type="entry name" value="CBS"/>
    <property type="match status" value="2"/>
</dbReference>
<evidence type="ECO:0000313" key="6">
    <source>
        <dbReference type="Proteomes" id="UP000004263"/>
    </source>
</evidence>
<dbReference type="AlphaFoldDB" id="Q1N0B4"/>
<dbReference type="HOGENOM" id="CLU_1389640_0_0_6"/>
<evidence type="ECO:0000313" key="5">
    <source>
        <dbReference type="EMBL" id="EAT11603.1"/>
    </source>
</evidence>
<accession>Q1N0B4</accession>
<dbReference type="EMBL" id="AAQH01000015">
    <property type="protein sequence ID" value="EAT11603.1"/>
    <property type="molecule type" value="Genomic_DNA"/>
</dbReference>
<dbReference type="InterPro" id="IPR046342">
    <property type="entry name" value="CBS_dom_sf"/>
</dbReference>